<sequence>MNPGVDEAVLQLAALGRLSATSCMSGAPRFRADAAALAGSGLQTGLHLNFTEALGDARGLYLPLSRFIALAYLRRLDRARLRAQVCRQLDDFEDAMGRAPDFVDGHQHVHQLPQLRGELLAELERRYGERRPWLRYTGMRRGGAGSAAFVVKAGIIELLGAHRFARMARRLGYAMNGGFLGVYGFQGGEPAYCTLLRGWLEHARDTDLLMCHPASRACEGDGLGAQRSAEFRVLAGDEMPAWLVACGLELHSRASLEPQPR</sequence>
<dbReference type="Proteomes" id="UP001595848">
    <property type="component" value="Unassembled WGS sequence"/>
</dbReference>
<protein>
    <submittedName>
        <fullName evidence="1">ChbG/HpnK family deacetylase</fullName>
    </submittedName>
</protein>
<dbReference type="PANTHER" id="PTHR31609">
    <property type="entry name" value="YDJC DEACETYLASE FAMILY MEMBER"/>
    <property type="match status" value="1"/>
</dbReference>
<dbReference type="EMBL" id="JBHSBV010000007">
    <property type="protein sequence ID" value="MFC4202809.1"/>
    <property type="molecule type" value="Genomic_DNA"/>
</dbReference>
<organism evidence="1 2">
    <name type="scientific">Candidimonas humi</name>
    <dbReference type="NCBI Taxonomy" id="683355"/>
    <lineage>
        <taxon>Bacteria</taxon>
        <taxon>Pseudomonadati</taxon>
        <taxon>Pseudomonadota</taxon>
        <taxon>Betaproteobacteria</taxon>
        <taxon>Burkholderiales</taxon>
        <taxon>Alcaligenaceae</taxon>
        <taxon>Candidimonas</taxon>
    </lineage>
</organism>
<evidence type="ECO:0000313" key="1">
    <source>
        <dbReference type="EMBL" id="MFC4202809.1"/>
    </source>
</evidence>
<accession>A0ABV8P3Z6</accession>
<reference evidence="2" key="1">
    <citation type="journal article" date="2019" name="Int. J. Syst. Evol. Microbiol.">
        <title>The Global Catalogue of Microorganisms (GCM) 10K type strain sequencing project: providing services to taxonomists for standard genome sequencing and annotation.</title>
        <authorList>
            <consortium name="The Broad Institute Genomics Platform"/>
            <consortium name="The Broad Institute Genome Sequencing Center for Infectious Disease"/>
            <person name="Wu L."/>
            <person name="Ma J."/>
        </authorList>
    </citation>
    <scope>NUCLEOTIDE SEQUENCE [LARGE SCALE GENOMIC DNA]</scope>
    <source>
        <strain evidence="2">LMG 24813</strain>
    </source>
</reference>
<comment type="caution">
    <text evidence="1">The sequence shown here is derived from an EMBL/GenBank/DDBJ whole genome shotgun (WGS) entry which is preliminary data.</text>
</comment>
<gene>
    <name evidence="1" type="ORF">ACFOY1_17795</name>
</gene>
<dbReference type="RefSeq" id="WP_217965444.1">
    <property type="nucleotide sequence ID" value="NZ_JAHTBN010000006.1"/>
</dbReference>
<keyword evidence="2" id="KW-1185">Reference proteome</keyword>
<dbReference type="CDD" id="cd10807">
    <property type="entry name" value="YdjC_like_3"/>
    <property type="match status" value="1"/>
</dbReference>
<name>A0ABV8P3Z6_9BURK</name>
<proteinExistence type="predicted"/>
<evidence type="ECO:0000313" key="2">
    <source>
        <dbReference type="Proteomes" id="UP001595848"/>
    </source>
</evidence>
<dbReference type="Pfam" id="PF04794">
    <property type="entry name" value="YdjC"/>
    <property type="match status" value="1"/>
</dbReference>
<dbReference type="InterPro" id="IPR006879">
    <property type="entry name" value="YdjC-like"/>
</dbReference>
<dbReference type="PANTHER" id="PTHR31609:SF1">
    <property type="entry name" value="CARBOHYDRATE DEACETYLASE"/>
    <property type="match status" value="1"/>
</dbReference>